<evidence type="ECO:0000256" key="1">
    <source>
        <dbReference type="SAM" id="MobiDB-lite"/>
    </source>
</evidence>
<organism evidence="2 3">
    <name type="scientific">Sitophilus oryzae</name>
    <name type="common">Rice weevil</name>
    <name type="synonym">Curculio oryzae</name>
    <dbReference type="NCBI Taxonomy" id="7048"/>
    <lineage>
        <taxon>Eukaryota</taxon>
        <taxon>Metazoa</taxon>
        <taxon>Ecdysozoa</taxon>
        <taxon>Arthropoda</taxon>
        <taxon>Hexapoda</taxon>
        <taxon>Insecta</taxon>
        <taxon>Pterygota</taxon>
        <taxon>Neoptera</taxon>
        <taxon>Endopterygota</taxon>
        <taxon>Coleoptera</taxon>
        <taxon>Polyphaga</taxon>
        <taxon>Cucujiformia</taxon>
        <taxon>Curculionidae</taxon>
        <taxon>Dryophthorinae</taxon>
        <taxon>Sitophilus</taxon>
    </lineage>
</organism>
<dbReference type="InParanoid" id="A0A6J2Y086"/>
<dbReference type="GeneID" id="115883019"/>
<dbReference type="RefSeq" id="XP_030757153.1">
    <property type="nucleotide sequence ID" value="XM_030901293.1"/>
</dbReference>
<accession>A0A6J2Y086</accession>
<protein>
    <submittedName>
        <fullName evidence="3">Glutamic acid-rich protein-like</fullName>
    </submittedName>
</protein>
<feature type="region of interest" description="Disordered" evidence="1">
    <location>
        <begin position="133"/>
        <end position="162"/>
    </location>
</feature>
<name>A0A6J2Y086_SITOR</name>
<gene>
    <name evidence="3" type="primary">LOC115883019</name>
</gene>
<evidence type="ECO:0000313" key="2">
    <source>
        <dbReference type="Proteomes" id="UP000504635"/>
    </source>
</evidence>
<dbReference type="KEGG" id="soy:115883019"/>
<evidence type="ECO:0000313" key="3">
    <source>
        <dbReference type="RefSeq" id="XP_030757153.1"/>
    </source>
</evidence>
<dbReference type="Proteomes" id="UP000504635">
    <property type="component" value="Unplaced"/>
</dbReference>
<proteinExistence type="predicted"/>
<feature type="compositionally biased region" description="Basic and acidic residues" evidence="1">
    <location>
        <begin position="133"/>
        <end position="143"/>
    </location>
</feature>
<keyword evidence="2" id="KW-1185">Reference proteome</keyword>
<sequence>MITSTKWVEFHQEQHKIKRQKEEDIKKRKLDRERKRMEQQERKNKIRRQYEIKRPNRDLSENLSLFELKLKQGQERKTCKKQEKKSEKRKRDKDQKIEQQYTKRFNRDDSSSTDENLSLFELKLQGQKKKTYEKQEKWSEMTKRNNAQKIEESDEEGTKNKFSPKLSSISLEKSTSNFDLSVPFVKGDYVLVNYGDSHYPGLIKAVKNNEYKVSALHSTFIYLSYGKHMVQ</sequence>
<dbReference type="AlphaFoldDB" id="A0A6J2Y086"/>
<feature type="compositionally biased region" description="Basic and acidic residues" evidence="1">
    <location>
        <begin position="8"/>
        <end position="55"/>
    </location>
</feature>
<feature type="region of interest" description="Disordered" evidence="1">
    <location>
        <begin position="73"/>
        <end position="113"/>
    </location>
</feature>
<reference evidence="3" key="1">
    <citation type="submission" date="2025-08" db="UniProtKB">
        <authorList>
            <consortium name="RefSeq"/>
        </authorList>
    </citation>
    <scope>IDENTIFICATION</scope>
    <source>
        <tissue evidence="3">Gonads</tissue>
    </source>
</reference>
<feature type="region of interest" description="Disordered" evidence="1">
    <location>
        <begin position="1"/>
        <end position="55"/>
    </location>
</feature>
<feature type="compositionally biased region" description="Basic and acidic residues" evidence="1">
    <location>
        <begin position="73"/>
        <end position="86"/>
    </location>
</feature>